<sequence>MASPPPLTLISATPSPFARMNRIVLKLKNIPFTLQNEIPWEKTTATPLYNPLEKLPILLFPDDRAPVYDSAHINEYLVAKYADWGPKLLTGDTDLDLRIRQIVVLSEGCLDAIVIANFECARAEGMQSGLWLERQNRKIDGAMRAFSDMVTKRRGEGKAFLVGEALSLADIAVVCCLGILEFAGVRVGWREKYGVLGEWWAGLEDLDVFRETRPVAFALREQVV</sequence>
<dbReference type="InterPro" id="IPR004045">
    <property type="entry name" value="Glutathione_S-Trfase_N"/>
</dbReference>
<organism evidence="4 5">
    <name type="scientific">Decorospora gaudefroyi</name>
    <dbReference type="NCBI Taxonomy" id="184978"/>
    <lineage>
        <taxon>Eukaryota</taxon>
        <taxon>Fungi</taxon>
        <taxon>Dikarya</taxon>
        <taxon>Ascomycota</taxon>
        <taxon>Pezizomycotina</taxon>
        <taxon>Dothideomycetes</taxon>
        <taxon>Pleosporomycetidae</taxon>
        <taxon>Pleosporales</taxon>
        <taxon>Pleosporineae</taxon>
        <taxon>Pleosporaceae</taxon>
        <taxon>Decorospora</taxon>
    </lineage>
</organism>
<dbReference type="Pfam" id="PF13410">
    <property type="entry name" value="GST_C_2"/>
    <property type="match status" value="1"/>
</dbReference>
<dbReference type="SFLD" id="SFLDS00019">
    <property type="entry name" value="Glutathione_Transferase_(cytos"/>
    <property type="match status" value="1"/>
</dbReference>
<evidence type="ECO:0000256" key="1">
    <source>
        <dbReference type="ARBA" id="ARBA00011738"/>
    </source>
</evidence>
<dbReference type="GO" id="GO:0006749">
    <property type="term" value="P:glutathione metabolic process"/>
    <property type="evidence" value="ECO:0007669"/>
    <property type="project" value="TreeGrafter"/>
</dbReference>
<dbReference type="EMBL" id="ML975437">
    <property type="protein sequence ID" value="KAF1829545.1"/>
    <property type="molecule type" value="Genomic_DNA"/>
</dbReference>
<keyword evidence="5" id="KW-1185">Reference proteome</keyword>
<gene>
    <name evidence="4" type="ORF">BDW02DRAFT_573862</name>
</gene>
<dbReference type="InterPro" id="IPR040079">
    <property type="entry name" value="Glutathione_S-Trfase"/>
</dbReference>
<dbReference type="Proteomes" id="UP000800040">
    <property type="component" value="Unassembled WGS sequence"/>
</dbReference>
<evidence type="ECO:0000313" key="5">
    <source>
        <dbReference type="Proteomes" id="UP000800040"/>
    </source>
</evidence>
<evidence type="ECO:0000313" key="4">
    <source>
        <dbReference type="EMBL" id="KAF1829545.1"/>
    </source>
</evidence>
<feature type="domain" description="GST C-terminal" evidence="3">
    <location>
        <begin position="92"/>
        <end position="224"/>
    </location>
</feature>
<dbReference type="SUPFAM" id="SSF47616">
    <property type="entry name" value="GST C-terminal domain-like"/>
    <property type="match status" value="1"/>
</dbReference>
<dbReference type="InterPro" id="IPR010987">
    <property type="entry name" value="Glutathione-S-Trfase_C-like"/>
</dbReference>
<dbReference type="PANTHER" id="PTHR43969:SF9">
    <property type="entry name" value="GLUTATHIONE S TRANSFERASE D10, ISOFORM A-RELATED"/>
    <property type="match status" value="1"/>
</dbReference>
<dbReference type="InterPro" id="IPR036249">
    <property type="entry name" value="Thioredoxin-like_sf"/>
</dbReference>
<dbReference type="PANTHER" id="PTHR43969">
    <property type="entry name" value="GLUTATHIONE S TRANSFERASE D10, ISOFORM A-RELATED"/>
    <property type="match status" value="1"/>
</dbReference>
<name>A0A6A5JXH7_9PLEO</name>
<dbReference type="Gene3D" id="1.20.1050.10">
    <property type="match status" value="1"/>
</dbReference>
<dbReference type="PROSITE" id="PS50404">
    <property type="entry name" value="GST_NTER"/>
    <property type="match status" value="1"/>
</dbReference>
<dbReference type="InterPro" id="IPR036282">
    <property type="entry name" value="Glutathione-S-Trfase_C_sf"/>
</dbReference>
<evidence type="ECO:0000259" key="2">
    <source>
        <dbReference type="PROSITE" id="PS50404"/>
    </source>
</evidence>
<protein>
    <submittedName>
        <fullName evidence="4">Glutathione S-transferase domain-containing protein</fullName>
    </submittedName>
</protein>
<dbReference type="PROSITE" id="PS50405">
    <property type="entry name" value="GST_CTER"/>
    <property type="match status" value="1"/>
</dbReference>
<comment type="subunit">
    <text evidence="1">Homodimer.</text>
</comment>
<dbReference type="GO" id="GO:0004364">
    <property type="term" value="F:glutathione transferase activity"/>
    <property type="evidence" value="ECO:0007669"/>
    <property type="project" value="TreeGrafter"/>
</dbReference>
<keyword evidence="4" id="KW-0808">Transferase</keyword>
<dbReference type="OrthoDB" id="249703at2759"/>
<dbReference type="AlphaFoldDB" id="A0A6A5JXH7"/>
<evidence type="ECO:0000259" key="3">
    <source>
        <dbReference type="PROSITE" id="PS50405"/>
    </source>
</evidence>
<proteinExistence type="predicted"/>
<dbReference type="SUPFAM" id="SSF52833">
    <property type="entry name" value="Thioredoxin-like"/>
    <property type="match status" value="1"/>
</dbReference>
<feature type="domain" description="GST N-terminal" evidence="2">
    <location>
        <begin position="5"/>
        <end position="85"/>
    </location>
</feature>
<dbReference type="FunFam" id="3.40.30.10:FF:000885">
    <property type="entry name" value="Uncharacterized protein (Fragment)"/>
    <property type="match status" value="1"/>
</dbReference>
<dbReference type="Gene3D" id="3.40.30.10">
    <property type="entry name" value="Glutaredoxin"/>
    <property type="match status" value="1"/>
</dbReference>
<dbReference type="Pfam" id="PF13409">
    <property type="entry name" value="GST_N_2"/>
    <property type="match status" value="1"/>
</dbReference>
<reference evidence="4" key="1">
    <citation type="submission" date="2020-01" db="EMBL/GenBank/DDBJ databases">
        <authorList>
            <consortium name="DOE Joint Genome Institute"/>
            <person name="Haridas S."/>
            <person name="Albert R."/>
            <person name="Binder M."/>
            <person name="Bloem J."/>
            <person name="Labutti K."/>
            <person name="Salamov A."/>
            <person name="Andreopoulos B."/>
            <person name="Baker S.E."/>
            <person name="Barry K."/>
            <person name="Bills G."/>
            <person name="Bluhm B.H."/>
            <person name="Cannon C."/>
            <person name="Castanera R."/>
            <person name="Culley D.E."/>
            <person name="Daum C."/>
            <person name="Ezra D."/>
            <person name="Gonzalez J.B."/>
            <person name="Henrissat B."/>
            <person name="Kuo A."/>
            <person name="Liang C."/>
            <person name="Lipzen A."/>
            <person name="Lutzoni F."/>
            <person name="Magnuson J."/>
            <person name="Mondo S."/>
            <person name="Nolan M."/>
            <person name="Ohm R."/>
            <person name="Pangilinan J."/>
            <person name="Park H.-J."/>
            <person name="Ramirez L."/>
            <person name="Alfaro M."/>
            <person name="Sun H."/>
            <person name="Tritt A."/>
            <person name="Yoshinaga Y."/>
            <person name="Zwiers L.-H."/>
            <person name="Turgeon B.G."/>
            <person name="Goodwin S.B."/>
            <person name="Spatafora J.W."/>
            <person name="Crous P.W."/>
            <person name="Grigoriev I.V."/>
        </authorList>
    </citation>
    <scope>NUCLEOTIDE SEQUENCE</scope>
    <source>
        <strain evidence="4">P77</strain>
    </source>
</reference>
<accession>A0A6A5JXH7</accession>